<feature type="transmembrane region" description="Helical" evidence="1">
    <location>
        <begin position="37"/>
        <end position="55"/>
    </location>
</feature>
<keyword evidence="1" id="KW-1133">Transmembrane helix</keyword>
<comment type="caution">
    <text evidence="3">The sequence shown here is derived from an EMBL/GenBank/DDBJ whole genome shotgun (WGS) entry which is preliminary data.</text>
</comment>
<evidence type="ECO:0000313" key="3">
    <source>
        <dbReference type="EMBL" id="MCO6417628.1"/>
    </source>
</evidence>
<accession>A0ABT1D6Q9</accession>
<dbReference type="SUPFAM" id="SSF103481">
    <property type="entry name" value="Multidrug resistance efflux transporter EmrE"/>
    <property type="match status" value="2"/>
</dbReference>
<dbReference type="PROSITE" id="PS51257">
    <property type="entry name" value="PROKAR_LIPOPROTEIN"/>
    <property type="match status" value="1"/>
</dbReference>
<gene>
    <name evidence="3" type="ORF">JYK14_15875</name>
</gene>
<dbReference type="Proteomes" id="UP001523392">
    <property type="component" value="Unassembled WGS sequence"/>
</dbReference>
<dbReference type="PANTHER" id="PTHR22911">
    <property type="entry name" value="ACYL-MALONYL CONDENSING ENZYME-RELATED"/>
    <property type="match status" value="1"/>
</dbReference>
<dbReference type="EMBL" id="JAFIRR010000099">
    <property type="protein sequence ID" value="MCO6417628.1"/>
    <property type="molecule type" value="Genomic_DNA"/>
</dbReference>
<organism evidence="3 4">
    <name type="scientific">Siccirubricoccus soli</name>
    <dbReference type="NCBI Taxonomy" id="2899147"/>
    <lineage>
        <taxon>Bacteria</taxon>
        <taxon>Pseudomonadati</taxon>
        <taxon>Pseudomonadota</taxon>
        <taxon>Alphaproteobacteria</taxon>
        <taxon>Acetobacterales</taxon>
        <taxon>Roseomonadaceae</taxon>
        <taxon>Siccirubricoccus</taxon>
    </lineage>
</organism>
<keyword evidence="4" id="KW-1185">Reference proteome</keyword>
<reference evidence="3 4" key="1">
    <citation type="submission" date="2021-12" db="EMBL/GenBank/DDBJ databases">
        <title>Siccirubricoccus leaddurans sp. nov., a high concentration Zn2+ tolerance bacterium.</title>
        <authorList>
            <person name="Cao Y."/>
        </authorList>
    </citation>
    <scope>NUCLEOTIDE SEQUENCE [LARGE SCALE GENOMIC DNA]</scope>
    <source>
        <strain evidence="3 4">KC 17139</strain>
    </source>
</reference>
<feature type="transmembrane region" description="Helical" evidence="1">
    <location>
        <begin position="210"/>
        <end position="231"/>
    </location>
</feature>
<dbReference type="InterPro" id="IPR037185">
    <property type="entry name" value="EmrE-like"/>
</dbReference>
<feature type="transmembrane region" description="Helical" evidence="1">
    <location>
        <begin position="96"/>
        <end position="115"/>
    </location>
</feature>
<name>A0ABT1D6Q9_9PROT</name>
<dbReference type="PANTHER" id="PTHR22911:SF103">
    <property type="entry name" value="BLR2811 PROTEIN"/>
    <property type="match status" value="1"/>
</dbReference>
<feature type="transmembrane region" description="Helical" evidence="1">
    <location>
        <begin position="124"/>
        <end position="143"/>
    </location>
</feature>
<evidence type="ECO:0000259" key="2">
    <source>
        <dbReference type="Pfam" id="PF00892"/>
    </source>
</evidence>
<dbReference type="InterPro" id="IPR000620">
    <property type="entry name" value="EamA_dom"/>
</dbReference>
<feature type="transmembrane region" description="Helical" evidence="1">
    <location>
        <begin position="238"/>
        <end position="259"/>
    </location>
</feature>
<feature type="transmembrane region" description="Helical" evidence="1">
    <location>
        <begin position="149"/>
        <end position="170"/>
    </location>
</feature>
<keyword evidence="1" id="KW-0812">Transmembrane</keyword>
<evidence type="ECO:0000313" key="4">
    <source>
        <dbReference type="Proteomes" id="UP001523392"/>
    </source>
</evidence>
<proteinExistence type="predicted"/>
<dbReference type="Pfam" id="PF00892">
    <property type="entry name" value="EamA"/>
    <property type="match status" value="2"/>
</dbReference>
<feature type="domain" description="EamA" evidence="2">
    <location>
        <begin position="6"/>
        <end position="138"/>
    </location>
</feature>
<dbReference type="RefSeq" id="WP_252954264.1">
    <property type="nucleotide sequence ID" value="NZ_JAFIRR010000099.1"/>
</dbReference>
<sequence>MNGRLAGAALMLLALATFSCMDTLLKLLTARFAVPQLMWARFLFSLLSVALMFRLTMGRLPWRSRAPGLQIARSLMLAGSNWLFSNALVHIPLADATAIGFASPLLTVALAAVWLREKVSPRRWAGVLIGLLGVMLAVRPPFLTGGHSMHWAALFPLGTASLFAVYAILTRKLAAIDDPRTTILYTGFAASIATSLVQPLVWVWPGALDWVLLVALGLLGALGHGIMVVAYARAPVSLLAPLSYTQLIWATLAGILVFADWPDGWTLAGALVIAGGGVLVALPDRRPGAT</sequence>
<feature type="domain" description="EamA" evidence="2">
    <location>
        <begin position="151"/>
        <end position="280"/>
    </location>
</feature>
<feature type="transmembrane region" description="Helical" evidence="1">
    <location>
        <begin position="182"/>
        <end position="204"/>
    </location>
</feature>
<evidence type="ECO:0000256" key="1">
    <source>
        <dbReference type="SAM" id="Phobius"/>
    </source>
</evidence>
<keyword evidence="1" id="KW-0472">Membrane</keyword>
<protein>
    <submittedName>
        <fullName evidence="3">DMT family transporter</fullName>
    </submittedName>
</protein>
<feature type="transmembrane region" description="Helical" evidence="1">
    <location>
        <begin position="265"/>
        <end position="282"/>
    </location>
</feature>